<feature type="region of interest" description="Disordered" evidence="1">
    <location>
        <begin position="27"/>
        <end position="46"/>
    </location>
</feature>
<dbReference type="AlphaFoldDB" id="A0A1A8UNS4"/>
<evidence type="ECO:0000256" key="1">
    <source>
        <dbReference type="SAM" id="MobiDB-lite"/>
    </source>
</evidence>
<reference evidence="2" key="1">
    <citation type="submission" date="2016-05" db="EMBL/GenBank/DDBJ databases">
        <authorList>
            <person name="Lavstsen T."/>
            <person name="Jespersen J.S."/>
        </authorList>
    </citation>
    <scope>NUCLEOTIDE SEQUENCE</scope>
    <source>
        <tissue evidence="2">Brain</tissue>
    </source>
</reference>
<organism evidence="2">
    <name type="scientific">Nothobranchius furzeri</name>
    <name type="common">Turquoise killifish</name>
    <dbReference type="NCBI Taxonomy" id="105023"/>
    <lineage>
        <taxon>Eukaryota</taxon>
        <taxon>Metazoa</taxon>
        <taxon>Chordata</taxon>
        <taxon>Craniata</taxon>
        <taxon>Vertebrata</taxon>
        <taxon>Euteleostomi</taxon>
        <taxon>Actinopterygii</taxon>
        <taxon>Neopterygii</taxon>
        <taxon>Teleostei</taxon>
        <taxon>Neoteleostei</taxon>
        <taxon>Acanthomorphata</taxon>
        <taxon>Ovalentaria</taxon>
        <taxon>Atherinomorphae</taxon>
        <taxon>Cyprinodontiformes</taxon>
        <taxon>Nothobranchiidae</taxon>
        <taxon>Nothobranchius</taxon>
    </lineage>
</organism>
<sequence length="46" mass="5236">VSQSKNEFITSVCTLARARKHKTYCSGEEQTQMLQHSGGFPLKRDH</sequence>
<evidence type="ECO:0000313" key="2">
    <source>
        <dbReference type="EMBL" id="SBS48738.1"/>
    </source>
</evidence>
<protein>
    <submittedName>
        <fullName evidence="2">Uncharacterized protein</fullName>
    </submittedName>
</protein>
<proteinExistence type="predicted"/>
<gene>
    <name evidence="2" type="primary">Nfu_g_1_000849</name>
</gene>
<dbReference type="EMBL" id="HAEJ01008281">
    <property type="protein sequence ID" value="SBS48738.1"/>
    <property type="molecule type" value="Transcribed_RNA"/>
</dbReference>
<feature type="non-terminal residue" evidence="2">
    <location>
        <position position="46"/>
    </location>
</feature>
<reference evidence="2" key="2">
    <citation type="submission" date="2016-06" db="EMBL/GenBank/DDBJ databases">
        <title>The genome of a short-lived fish provides insights into sex chromosome evolution and the genetic control of aging.</title>
        <authorList>
            <person name="Reichwald K."/>
            <person name="Felder M."/>
            <person name="Petzold A."/>
            <person name="Koch P."/>
            <person name="Groth M."/>
            <person name="Platzer M."/>
        </authorList>
    </citation>
    <scope>NUCLEOTIDE SEQUENCE</scope>
    <source>
        <tissue evidence="2">Brain</tissue>
    </source>
</reference>
<name>A0A1A8UNS4_NOTFU</name>
<feature type="non-terminal residue" evidence="2">
    <location>
        <position position="1"/>
    </location>
</feature>
<accession>A0A1A8UNS4</accession>